<dbReference type="SUPFAM" id="SSF48371">
    <property type="entry name" value="ARM repeat"/>
    <property type="match status" value="1"/>
</dbReference>
<dbReference type="GO" id="GO:0046654">
    <property type="term" value="P:tetrahydrofolate biosynthetic process"/>
    <property type="evidence" value="ECO:0007669"/>
    <property type="project" value="InterPro"/>
</dbReference>
<dbReference type="CDD" id="cd07920">
    <property type="entry name" value="Pumilio"/>
    <property type="match status" value="1"/>
</dbReference>
<evidence type="ECO:0000256" key="1">
    <source>
        <dbReference type="ARBA" id="ARBA00005080"/>
    </source>
</evidence>
<dbReference type="SUPFAM" id="SSF55620">
    <property type="entry name" value="Tetrahydrobiopterin biosynthesis enzymes-like"/>
    <property type="match status" value="1"/>
</dbReference>
<dbReference type="EMBL" id="JAAAHY010001663">
    <property type="protein sequence ID" value="KAF9947473.1"/>
    <property type="molecule type" value="Genomic_DNA"/>
</dbReference>
<comment type="function">
    <text evidence="11">GTP cyclohydrolase 1 is the first enzyme in the biosynthetic pathway leading to folic acid.</text>
</comment>
<dbReference type="PANTHER" id="PTHR11109:SF7">
    <property type="entry name" value="GTP CYCLOHYDROLASE 1"/>
    <property type="match status" value="1"/>
</dbReference>
<dbReference type="GO" id="GO:0005525">
    <property type="term" value="F:GTP binding"/>
    <property type="evidence" value="ECO:0007669"/>
    <property type="project" value="UniProtKB-KW"/>
</dbReference>
<dbReference type="Proteomes" id="UP000738359">
    <property type="component" value="Unassembled WGS sequence"/>
</dbReference>
<keyword evidence="7" id="KW-0378">Hydrolase</keyword>
<dbReference type="InterPro" id="IPR043134">
    <property type="entry name" value="GTP-CH-I_N"/>
</dbReference>
<feature type="region of interest" description="Disordered" evidence="13">
    <location>
        <begin position="274"/>
        <end position="296"/>
    </location>
</feature>
<feature type="compositionally biased region" description="Polar residues" evidence="13">
    <location>
        <begin position="625"/>
        <end position="643"/>
    </location>
</feature>
<protein>
    <recommendedName>
        <fullName evidence="4">GTP cyclohydrolase 1</fullName>
        <ecNumber evidence="3">3.5.4.16</ecNumber>
    </recommendedName>
    <alternativeName>
        <fullName evidence="10">GTP cyclohydrolase I</fullName>
    </alternativeName>
</protein>
<sequence length="1240" mass="135559">MASTIENTKVASDHVELIHPTAKPAVSHALTGHSLSVGRSYMKAESPHARGPSPIDFDGLSFPSIGARERREDTEESRAARIERIAEAVRVILVGIGEDPNREGLLKTPERYAKALMFFSKGYEESVTHLMNKALFQEDHDEMVIVKNIDVFSLCEHHMVPFTGKIHIGYIPQNGKVVGLSKIARLAEMFSRRLQVQERLTKQVAMALQELLSPQGVAVVMEASHFCMVMRGVQKPGSQTITSSMFGCFRNGYKERLASAPSSLGSLLLNLSKQSENTNETSEHQHQHQTDDNEPARESAYFGKLPFSTKAVVANPSKGSPSVPPALAPAPESNSASRHIPSFQQHTHRTSRLPNAGLNSGRLRDQQPEMPSTSSSDSAKFFTSTSKSARSLAADEYSIAATALFPSVVDTTSRCWDRPLGFQDDNVSNSTSGTPRFKAASFADSANDGTGNLFEQTATGEPSATGNSSQPLGPAVDLPESGINDAIYAYSGMGPCTLMAVVSIQRAVRRFLNQKHARPTNNPRLENSTTTVNTAERHQKPGTVVGLFSSKDATSSVPIGRDLESLQKTCRLQASEIKQLKELVTKMMQEAAKDRRKLEQQDREIEDLIRQQKSSTIPASTSSSRFGHTQNFRQGNGSMTTSSTVPSFNTFGYTGMASTSGDDSFHSSTANGSPALAERIMGGVMSFAAEDLNDPSASYTSNANGSAGHHAMSMPSRSNSSTAIPPQSSHSGVTLKINTNIAHSSQSNQQSFYHQQCQGLMDMVDSPSSSDFGTQDMMSAGYGYEVNGRASGQFHHGGIGQPIGYDPQFINQPYSHIGQLQQQQSPQHQGMPSYRNNYRRHGEKPVHLDYQMCVDRILQATDQQASIHLQQKLKTSPPEQKVQIIDAILGQAYPLMSNRFGNFLIQRCFEFGSPQQIDALAQAMRGNILTLACDPFGCHVVQKALDNVEEDCKARIVTEMFRRIRETIVHRYACHVWQKVFEIRWTDAPPAVMTYVNNAVTGRWASVAVDETGSLVVQNVFENCAEHDKRPVVDEILQSVTTIAKGQWGNWVIQHILEHGAPADRAIVTQKILEDAVNLSLDQYASKVVEKTLRMAAVFSSSAITAPLSKAADESDSKCNSSDNGGTGPPAPAVIVHGKSIQLTQEDVMGQYIQIVCDGVPDRPRIPLIDIAADQYGNYIVQYILTNAGPHHRETCAALIKRHMVSLRGSKYGQKVAFMVERWRGSPYSGNHTSSGNLSQ</sequence>
<evidence type="ECO:0000256" key="7">
    <source>
        <dbReference type="ARBA" id="ARBA00022801"/>
    </source>
</evidence>
<evidence type="ECO:0000256" key="13">
    <source>
        <dbReference type="SAM" id="MobiDB-lite"/>
    </source>
</evidence>
<dbReference type="CDD" id="cd00642">
    <property type="entry name" value="GTP_cyclohydro1"/>
    <property type="match status" value="1"/>
</dbReference>
<evidence type="ECO:0000256" key="3">
    <source>
        <dbReference type="ARBA" id="ARBA00012715"/>
    </source>
</evidence>
<dbReference type="InterPro" id="IPR018234">
    <property type="entry name" value="GTP_CycHdrlase_I_CS"/>
</dbReference>
<dbReference type="InterPro" id="IPR033712">
    <property type="entry name" value="Pumilio_RNA-bd"/>
</dbReference>
<accession>A0A9P6LWH2</accession>
<dbReference type="Gene3D" id="1.10.286.10">
    <property type="match status" value="1"/>
</dbReference>
<evidence type="ECO:0000256" key="12">
    <source>
        <dbReference type="PROSITE-ProRule" id="PRU00317"/>
    </source>
</evidence>
<feature type="region of interest" description="Disordered" evidence="13">
    <location>
        <begin position="313"/>
        <end position="381"/>
    </location>
</feature>
<dbReference type="HAMAP" id="MF_00223">
    <property type="entry name" value="FolE"/>
    <property type="match status" value="1"/>
</dbReference>
<feature type="compositionally biased region" description="Basic and acidic residues" evidence="13">
    <location>
        <begin position="281"/>
        <end position="296"/>
    </location>
</feature>
<comment type="pathway">
    <text evidence="1">Cofactor biosynthesis; 7,8-dihydroneopterin triphosphate biosynthesis; 7,8-dihydroneopterin triphosphate from GTP: step 1/1.</text>
</comment>
<dbReference type="GO" id="GO:0005737">
    <property type="term" value="C:cytoplasm"/>
    <property type="evidence" value="ECO:0007669"/>
    <property type="project" value="TreeGrafter"/>
</dbReference>
<reference evidence="15" key="1">
    <citation type="journal article" date="2020" name="Fungal Divers.">
        <title>Resolving the Mortierellaceae phylogeny through synthesis of multi-gene phylogenetics and phylogenomics.</title>
        <authorList>
            <person name="Vandepol N."/>
            <person name="Liber J."/>
            <person name="Desiro A."/>
            <person name="Na H."/>
            <person name="Kennedy M."/>
            <person name="Barry K."/>
            <person name="Grigoriev I.V."/>
            <person name="Miller A.N."/>
            <person name="O'Donnell K."/>
            <person name="Stajich J.E."/>
            <person name="Bonito G."/>
        </authorList>
    </citation>
    <scope>NUCLEOTIDE SEQUENCE</scope>
    <source>
        <strain evidence="15">CK1249</strain>
    </source>
</reference>
<feature type="region of interest" description="Disordered" evidence="13">
    <location>
        <begin position="609"/>
        <end position="643"/>
    </location>
</feature>
<dbReference type="SMART" id="SM00025">
    <property type="entry name" value="Pumilio"/>
    <property type="match status" value="7"/>
</dbReference>
<dbReference type="InterPro" id="IPR043133">
    <property type="entry name" value="GTP-CH-I_C/QueF"/>
</dbReference>
<dbReference type="NCBIfam" id="NF006825">
    <property type="entry name" value="PRK09347.1-2"/>
    <property type="match status" value="1"/>
</dbReference>
<name>A0A9P6LWH2_MORAP</name>
<feature type="domain" description="PUM-HD" evidence="14">
    <location>
        <begin position="826"/>
        <end position="1224"/>
    </location>
</feature>
<dbReference type="FunFam" id="3.30.1130.10:FF:000012">
    <property type="entry name" value="GTP cyclohydrolase 1"/>
    <property type="match status" value="1"/>
</dbReference>
<dbReference type="EC" id="3.5.4.16" evidence="3"/>
<dbReference type="GO" id="GO:0003723">
    <property type="term" value="F:RNA binding"/>
    <property type="evidence" value="ECO:0007669"/>
    <property type="project" value="InterPro"/>
</dbReference>
<organism evidence="15 16">
    <name type="scientific">Mortierella alpina</name>
    <name type="common">Oleaginous fungus</name>
    <name type="synonym">Mortierella renispora</name>
    <dbReference type="NCBI Taxonomy" id="64518"/>
    <lineage>
        <taxon>Eukaryota</taxon>
        <taxon>Fungi</taxon>
        <taxon>Fungi incertae sedis</taxon>
        <taxon>Mucoromycota</taxon>
        <taxon>Mortierellomycotina</taxon>
        <taxon>Mortierellomycetes</taxon>
        <taxon>Mortierellales</taxon>
        <taxon>Mortierellaceae</taxon>
        <taxon>Mortierella</taxon>
    </lineage>
</organism>
<dbReference type="InterPro" id="IPR001313">
    <property type="entry name" value="Pumilio_RNA-bd_rpt"/>
</dbReference>
<feature type="compositionally biased region" description="Polar residues" evidence="13">
    <location>
        <begin position="369"/>
        <end position="381"/>
    </location>
</feature>
<evidence type="ECO:0000256" key="2">
    <source>
        <dbReference type="ARBA" id="ARBA00008085"/>
    </source>
</evidence>
<dbReference type="InterPro" id="IPR016024">
    <property type="entry name" value="ARM-type_fold"/>
</dbReference>
<dbReference type="PANTHER" id="PTHR11109">
    <property type="entry name" value="GTP CYCLOHYDROLASE I"/>
    <property type="match status" value="1"/>
</dbReference>
<feature type="repeat" description="Pumilio" evidence="12">
    <location>
        <begin position="1163"/>
        <end position="1201"/>
    </location>
</feature>
<dbReference type="AlphaFoldDB" id="A0A9P6LWH2"/>
<feature type="non-terminal residue" evidence="15">
    <location>
        <position position="1240"/>
    </location>
</feature>
<dbReference type="FunFam" id="1.10.286.10:FF:000003">
    <property type="entry name" value="GTP cyclohydrolase 1"/>
    <property type="match status" value="1"/>
</dbReference>
<dbReference type="GO" id="GO:0006729">
    <property type="term" value="P:tetrahydrobiopterin biosynthetic process"/>
    <property type="evidence" value="ECO:0007669"/>
    <property type="project" value="TreeGrafter"/>
</dbReference>
<feature type="compositionally biased region" description="Polar residues" evidence="13">
    <location>
        <begin position="451"/>
        <end position="471"/>
    </location>
</feature>
<evidence type="ECO:0000256" key="6">
    <source>
        <dbReference type="ARBA" id="ARBA00022741"/>
    </source>
</evidence>
<evidence type="ECO:0000256" key="11">
    <source>
        <dbReference type="ARBA" id="ARBA00055676"/>
    </source>
</evidence>
<feature type="region of interest" description="Disordered" evidence="13">
    <location>
        <begin position="451"/>
        <end position="477"/>
    </location>
</feature>
<dbReference type="InterPro" id="IPR011989">
    <property type="entry name" value="ARM-like"/>
</dbReference>
<feature type="region of interest" description="Disordered" evidence="13">
    <location>
        <begin position="1110"/>
        <end position="1130"/>
    </location>
</feature>
<feature type="repeat" description="Pumilio" evidence="12">
    <location>
        <begin position="999"/>
        <end position="1034"/>
    </location>
</feature>
<keyword evidence="5" id="KW-0677">Repeat</keyword>
<dbReference type="Gene3D" id="1.25.10.10">
    <property type="entry name" value="Leucine-rich Repeat Variant"/>
    <property type="match status" value="1"/>
</dbReference>
<dbReference type="OrthoDB" id="668540at2759"/>
<dbReference type="Pfam" id="PF01227">
    <property type="entry name" value="GTP_cyclohydroI"/>
    <property type="match status" value="1"/>
</dbReference>
<dbReference type="GO" id="GO:0003934">
    <property type="term" value="F:GTP cyclohydrolase I activity"/>
    <property type="evidence" value="ECO:0007669"/>
    <property type="project" value="UniProtKB-EC"/>
</dbReference>
<dbReference type="Pfam" id="PF00806">
    <property type="entry name" value="PUF"/>
    <property type="match status" value="8"/>
</dbReference>
<feature type="repeat" description="Pumilio" evidence="12">
    <location>
        <begin position="1035"/>
        <end position="1074"/>
    </location>
</feature>
<evidence type="ECO:0000256" key="8">
    <source>
        <dbReference type="ARBA" id="ARBA00022909"/>
    </source>
</evidence>
<keyword evidence="9" id="KW-0342">GTP-binding</keyword>
<dbReference type="GO" id="GO:0008270">
    <property type="term" value="F:zinc ion binding"/>
    <property type="evidence" value="ECO:0007669"/>
    <property type="project" value="TreeGrafter"/>
</dbReference>
<dbReference type="InterPro" id="IPR001474">
    <property type="entry name" value="GTP_CycHdrlase_I"/>
</dbReference>
<comment type="caution">
    <text evidence="15">The sequence shown here is derived from an EMBL/GenBank/DDBJ whole genome shotgun (WGS) entry which is preliminary data.</text>
</comment>
<gene>
    <name evidence="15" type="ORF">BGZ70_002667</name>
</gene>
<comment type="similarity">
    <text evidence="2">Belongs to the GTP cyclohydrolase I family.</text>
</comment>
<dbReference type="InterPro" id="IPR033133">
    <property type="entry name" value="PUM-HD"/>
</dbReference>
<evidence type="ECO:0000256" key="9">
    <source>
        <dbReference type="ARBA" id="ARBA00023134"/>
    </source>
</evidence>
<feature type="region of interest" description="Disordered" evidence="13">
    <location>
        <begin position="698"/>
        <end position="732"/>
    </location>
</feature>
<evidence type="ECO:0000256" key="10">
    <source>
        <dbReference type="ARBA" id="ARBA00030854"/>
    </source>
</evidence>
<evidence type="ECO:0000313" key="16">
    <source>
        <dbReference type="Proteomes" id="UP000738359"/>
    </source>
</evidence>
<keyword evidence="16" id="KW-1185">Reference proteome</keyword>
<evidence type="ECO:0000256" key="5">
    <source>
        <dbReference type="ARBA" id="ARBA00022737"/>
    </source>
</evidence>
<dbReference type="PROSITE" id="PS50303">
    <property type="entry name" value="PUM_HD"/>
    <property type="match status" value="1"/>
</dbReference>
<dbReference type="InterPro" id="IPR020602">
    <property type="entry name" value="GTP_CycHdrlase_I_dom"/>
</dbReference>
<feature type="compositionally biased region" description="Polar residues" evidence="13">
    <location>
        <begin position="334"/>
        <end position="345"/>
    </location>
</feature>
<dbReference type="PROSITE" id="PS50302">
    <property type="entry name" value="PUM"/>
    <property type="match status" value="5"/>
</dbReference>
<keyword evidence="8" id="KW-0289">Folate biosynthesis</keyword>
<feature type="repeat" description="Pumilio" evidence="12">
    <location>
        <begin position="887"/>
        <end position="922"/>
    </location>
</feature>
<dbReference type="PROSITE" id="PS00859">
    <property type="entry name" value="GTP_CYCLOHYDROL_1_1"/>
    <property type="match status" value="1"/>
</dbReference>
<dbReference type="PROSITE" id="PS00860">
    <property type="entry name" value="GTP_CYCLOHYDROL_1_2"/>
    <property type="match status" value="1"/>
</dbReference>
<feature type="compositionally biased region" description="Polar residues" evidence="13">
    <location>
        <begin position="715"/>
        <end position="732"/>
    </location>
</feature>
<keyword evidence="6" id="KW-0547">Nucleotide-binding</keyword>
<proteinExistence type="inferred from homology"/>
<evidence type="ECO:0000259" key="14">
    <source>
        <dbReference type="PROSITE" id="PS50303"/>
    </source>
</evidence>
<evidence type="ECO:0000256" key="4">
    <source>
        <dbReference type="ARBA" id="ARBA00017272"/>
    </source>
</evidence>
<dbReference type="Gene3D" id="3.30.1130.10">
    <property type="match status" value="1"/>
</dbReference>
<feature type="repeat" description="Pumilio" evidence="12">
    <location>
        <begin position="923"/>
        <end position="958"/>
    </location>
</feature>
<dbReference type="NCBIfam" id="NF006826">
    <property type="entry name" value="PRK09347.1-3"/>
    <property type="match status" value="1"/>
</dbReference>
<dbReference type="NCBIfam" id="TIGR00063">
    <property type="entry name" value="folE"/>
    <property type="match status" value="1"/>
</dbReference>
<feature type="compositionally biased region" description="Low complexity" evidence="13">
    <location>
        <begin position="614"/>
        <end position="624"/>
    </location>
</feature>
<evidence type="ECO:0000313" key="15">
    <source>
        <dbReference type="EMBL" id="KAF9947473.1"/>
    </source>
</evidence>
<dbReference type="GO" id="GO:0046656">
    <property type="term" value="P:folic acid biosynthetic process"/>
    <property type="evidence" value="ECO:0007669"/>
    <property type="project" value="UniProtKB-KW"/>
</dbReference>